<dbReference type="RefSeq" id="XP_032804572.1">
    <property type="nucleotide sequence ID" value="XM_032948681.1"/>
</dbReference>
<accession>A0AAJ7SU69</accession>
<proteinExistence type="predicted"/>
<sequence>MAPRGLLALAFTVHVTLHFTTAKHILFVEQWSPPHPLPMSTTSSSASSTPNTSSSSFHCICASLPPAHCDIHFALTNCVCKSHAASANNETSIQETHVEISKLVTDAAEAMESLSLWLWQDSPDLVVRMSHALASECPLHVNSLHISRCMFSDKPTNEEDGAYNTKGAVGADCTKSEENGGGGYVLMLQGLREVCADFHTHDDGAVRSCLLLRGNIYEDLNEYANVNVGHNDNFADKRGIFGIHANNDVNHEARENTVNSGEVEIALVLLSLPAIPPGLRAVTLLVNGDTYTQVMACLDHAKNCVSSEKILLTLIY</sequence>
<gene>
    <name evidence="3 4" type="primary">LOC116939827</name>
</gene>
<organism evidence="2 4">
    <name type="scientific">Petromyzon marinus</name>
    <name type="common">Sea lamprey</name>
    <dbReference type="NCBI Taxonomy" id="7757"/>
    <lineage>
        <taxon>Eukaryota</taxon>
        <taxon>Metazoa</taxon>
        <taxon>Chordata</taxon>
        <taxon>Craniata</taxon>
        <taxon>Vertebrata</taxon>
        <taxon>Cyclostomata</taxon>
        <taxon>Hyperoartia</taxon>
        <taxon>Petromyzontiformes</taxon>
        <taxon>Petromyzontidae</taxon>
        <taxon>Petromyzon</taxon>
    </lineage>
</organism>
<dbReference type="Proteomes" id="UP001318040">
    <property type="component" value="Chromosome 7"/>
</dbReference>
<evidence type="ECO:0000313" key="3">
    <source>
        <dbReference type="RefSeq" id="XP_032804571.1"/>
    </source>
</evidence>
<keyword evidence="2" id="KW-1185">Reference proteome</keyword>
<reference evidence="3 4" key="1">
    <citation type="submission" date="2025-04" db="UniProtKB">
        <authorList>
            <consortium name="RefSeq"/>
        </authorList>
    </citation>
    <scope>IDENTIFICATION</scope>
    <source>
        <tissue evidence="3 4">Sperm</tissue>
    </source>
</reference>
<feature type="chain" id="PRO_5044709269" evidence="1">
    <location>
        <begin position="23"/>
        <end position="316"/>
    </location>
</feature>
<keyword evidence="1" id="KW-0732">Signal</keyword>
<dbReference type="KEGG" id="pmrn:116939827"/>
<dbReference type="RefSeq" id="XP_032804571.1">
    <property type="nucleotide sequence ID" value="XM_032948680.1"/>
</dbReference>
<name>A0AAJ7SU69_PETMA</name>
<evidence type="ECO:0000313" key="2">
    <source>
        <dbReference type="Proteomes" id="UP001318040"/>
    </source>
</evidence>
<evidence type="ECO:0000256" key="1">
    <source>
        <dbReference type="SAM" id="SignalP"/>
    </source>
</evidence>
<evidence type="ECO:0000313" key="4">
    <source>
        <dbReference type="RefSeq" id="XP_032804572.1"/>
    </source>
</evidence>
<protein>
    <submittedName>
        <fullName evidence="3 4">Uncharacterized protein LOC116939827</fullName>
    </submittedName>
</protein>
<dbReference type="AlphaFoldDB" id="A0AAJ7SU69"/>
<feature type="signal peptide" evidence="1">
    <location>
        <begin position="1"/>
        <end position="22"/>
    </location>
</feature>